<evidence type="ECO:0000256" key="1">
    <source>
        <dbReference type="ARBA" id="ARBA00004586"/>
    </source>
</evidence>
<dbReference type="EMBL" id="JAMYWD010000003">
    <property type="protein sequence ID" value="KAJ4975073.1"/>
    <property type="molecule type" value="Genomic_DNA"/>
</dbReference>
<evidence type="ECO:0000256" key="3">
    <source>
        <dbReference type="ARBA" id="ARBA00022692"/>
    </source>
</evidence>
<dbReference type="Pfam" id="PF04420">
    <property type="entry name" value="CHD5"/>
    <property type="match status" value="1"/>
</dbReference>
<keyword evidence="3 7" id="KW-0812">Transmembrane</keyword>
<dbReference type="OrthoDB" id="512018at2759"/>
<comment type="caution">
    <text evidence="8">The sequence shown here is derived from an EMBL/GenBank/DDBJ whole genome shotgun (WGS) entry which is preliminary data.</text>
</comment>
<dbReference type="GO" id="GO:0005789">
    <property type="term" value="C:endoplasmic reticulum membrane"/>
    <property type="evidence" value="ECO:0007669"/>
    <property type="project" value="UniProtKB-SubCell"/>
</dbReference>
<name>A0A9Q0QWY2_9MAGN</name>
<protein>
    <recommendedName>
        <fullName evidence="10">Tail-anchored protein insertion receptor WRB</fullName>
    </recommendedName>
</protein>
<dbReference type="GO" id="GO:0043529">
    <property type="term" value="C:GET complex"/>
    <property type="evidence" value="ECO:0007669"/>
    <property type="project" value="TreeGrafter"/>
</dbReference>
<dbReference type="AlphaFoldDB" id="A0A9Q0QWY2"/>
<sequence length="175" mass="19621">MDETLKDRSSLTAPLIFLVVFVLHLIPRFIRLLKKSGSSSSEDIKLRAEIKQLMKEANSLSQPSTFAQAAKLKRMAAAKEKELQKSQEMQNKKTFSHSTFLKAVMVLKGITYFALIVWFWGFPLAAFSPQLLQPLGRQLSWSAGNPVNGNAVVGIIPWLVISSRVSDLICQKFLK</sequence>
<keyword evidence="9" id="KW-1185">Reference proteome</keyword>
<evidence type="ECO:0000256" key="7">
    <source>
        <dbReference type="SAM" id="Phobius"/>
    </source>
</evidence>
<organism evidence="8 9">
    <name type="scientific">Protea cynaroides</name>
    <dbReference type="NCBI Taxonomy" id="273540"/>
    <lineage>
        <taxon>Eukaryota</taxon>
        <taxon>Viridiplantae</taxon>
        <taxon>Streptophyta</taxon>
        <taxon>Embryophyta</taxon>
        <taxon>Tracheophyta</taxon>
        <taxon>Spermatophyta</taxon>
        <taxon>Magnoliopsida</taxon>
        <taxon>Proteales</taxon>
        <taxon>Proteaceae</taxon>
        <taxon>Protea</taxon>
    </lineage>
</organism>
<evidence type="ECO:0000256" key="2">
    <source>
        <dbReference type="ARBA" id="ARBA00010799"/>
    </source>
</evidence>
<comment type="similarity">
    <text evidence="2">Belongs to the WRB/GET1 family.</text>
</comment>
<dbReference type="PANTHER" id="PTHR42650:SF1">
    <property type="entry name" value="GUIDED ENTRY OF TAIL-ANCHORED PROTEINS FACTOR 1"/>
    <property type="match status" value="1"/>
</dbReference>
<dbReference type="GO" id="GO:0043495">
    <property type="term" value="F:protein-membrane adaptor activity"/>
    <property type="evidence" value="ECO:0007669"/>
    <property type="project" value="TreeGrafter"/>
</dbReference>
<evidence type="ECO:0008006" key="10">
    <source>
        <dbReference type="Google" id="ProtNLM"/>
    </source>
</evidence>
<gene>
    <name evidence="8" type="ORF">NE237_000179</name>
</gene>
<dbReference type="PANTHER" id="PTHR42650">
    <property type="entry name" value="TAIL-ANCHORED PROTEIN INSERTION RECEPTOR WRB"/>
    <property type="match status" value="1"/>
</dbReference>
<keyword evidence="6 7" id="KW-0472">Membrane</keyword>
<evidence type="ECO:0000256" key="4">
    <source>
        <dbReference type="ARBA" id="ARBA00022824"/>
    </source>
</evidence>
<evidence type="ECO:0000313" key="9">
    <source>
        <dbReference type="Proteomes" id="UP001141806"/>
    </source>
</evidence>
<dbReference type="Proteomes" id="UP001141806">
    <property type="component" value="Unassembled WGS sequence"/>
</dbReference>
<keyword evidence="5 7" id="KW-1133">Transmembrane helix</keyword>
<feature type="transmembrane region" description="Helical" evidence="7">
    <location>
        <begin position="12"/>
        <end position="30"/>
    </location>
</feature>
<feature type="transmembrane region" description="Helical" evidence="7">
    <location>
        <begin position="99"/>
        <end position="121"/>
    </location>
</feature>
<keyword evidence="4" id="KW-0256">Endoplasmic reticulum</keyword>
<dbReference type="InterPro" id="IPR028945">
    <property type="entry name" value="Get1"/>
</dbReference>
<evidence type="ECO:0000256" key="6">
    <source>
        <dbReference type="ARBA" id="ARBA00023136"/>
    </source>
</evidence>
<proteinExistence type="inferred from homology"/>
<dbReference type="GO" id="GO:0071816">
    <property type="term" value="P:tail-anchored membrane protein insertion into ER membrane"/>
    <property type="evidence" value="ECO:0007669"/>
    <property type="project" value="InterPro"/>
</dbReference>
<evidence type="ECO:0000256" key="5">
    <source>
        <dbReference type="ARBA" id="ARBA00022989"/>
    </source>
</evidence>
<evidence type="ECO:0000313" key="8">
    <source>
        <dbReference type="EMBL" id="KAJ4975073.1"/>
    </source>
</evidence>
<comment type="subcellular location">
    <subcellularLocation>
        <location evidence="1">Endoplasmic reticulum membrane</location>
    </subcellularLocation>
</comment>
<accession>A0A9Q0QWY2</accession>
<reference evidence="8" key="1">
    <citation type="journal article" date="2023" name="Plant J.">
        <title>The genome of the king protea, Protea cynaroides.</title>
        <authorList>
            <person name="Chang J."/>
            <person name="Duong T.A."/>
            <person name="Schoeman C."/>
            <person name="Ma X."/>
            <person name="Roodt D."/>
            <person name="Barker N."/>
            <person name="Li Z."/>
            <person name="Van de Peer Y."/>
            <person name="Mizrachi E."/>
        </authorList>
    </citation>
    <scope>NUCLEOTIDE SEQUENCE</scope>
    <source>
        <tissue evidence="8">Young leaves</tissue>
    </source>
</reference>